<organism evidence="1 3">
    <name type="scientific">Roseburia inulinivorans</name>
    <dbReference type="NCBI Taxonomy" id="360807"/>
    <lineage>
        <taxon>Bacteria</taxon>
        <taxon>Bacillati</taxon>
        <taxon>Bacillota</taxon>
        <taxon>Clostridia</taxon>
        <taxon>Lachnospirales</taxon>
        <taxon>Lachnospiraceae</taxon>
        <taxon>Roseburia</taxon>
    </lineage>
</organism>
<dbReference type="Gene3D" id="3.55.50.10">
    <property type="entry name" value="Baseplate protein-like domains"/>
    <property type="match status" value="1"/>
</dbReference>
<accession>A0A396AIL3</accession>
<evidence type="ECO:0008006" key="5">
    <source>
        <dbReference type="Google" id="ProtNLM"/>
    </source>
</evidence>
<gene>
    <name evidence="2" type="ORF">DW654_00525</name>
    <name evidence="1" type="ORF">DW813_02640</name>
</gene>
<name>A0A396AIL3_9FIRM</name>
<dbReference type="EMBL" id="QRHP01000001">
    <property type="protein sequence ID" value="RHF87293.1"/>
    <property type="molecule type" value="Genomic_DNA"/>
</dbReference>
<dbReference type="GeneID" id="75164514"/>
<evidence type="ECO:0000313" key="3">
    <source>
        <dbReference type="Proteomes" id="UP000266391"/>
    </source>
</evidence>
<comment type="caution">
    <text evidence="1">The sequence shown here is derived from an EMBL/GenBank/DDBJ whole genome shotgun (WGS) entry which is preliminary data.</text>
</comment>
<dbReference type="EMBL" id="QSIQ01000002">
    <property type="protein sequence ID" value="RHD05845.1"/>
    <property type="molecule type" value="Genomic_DNA"/>
</dbReference>
<proteinExistence type="predicted"/>
<protein>
    <recommendedName>
        <fullName evidence="5">Gp5/Type VI secretion system Vgr protein OB-fold domain-containing protein</fullName>
    </recommendedName>
</protein>
<sequence>MEIRITDSLKLQCEIPFVLIEKFQFVWEPNQHAVLGLEGYINGNAQYITDKLYDSKIKIWMEKKQSKRVLFCGYLIKVHECAVGKTKRVKIQAASGSYKLDQCVESKSFQNTESTYADIVMQTVENAGGKVICTEGINKKISKPVIQYNETAWGFAKRMASQVGAYLFSDIETGGINLWFGEREGNAAAKFSETEYVENMYREIDTNTMKSYYEIDSKEFYEIGDKAKICGLELQIWEVKASFERGELNFKYILKKNASISTIYQNQFVGLGLQGTVVETRGEQIKVALDIDGGKTTGDYFYDWYPETGNALYAMPEIGTQVLLYFNSKDEREGFVLHSLPNSVQQNTDYKNRYFNTKEGNTVHLYKDSVDFSCQGNHNLALADSFISAGSSGTVSISAQGSVKLSARRITISTPDELNICQG</sequence>
<dbReference type="AlphaFoldDB" id="A0A396AIL3"/>
<dbReference type="SUPFAM" id="SSF69279">
    <property type="entry name" value="Phage tail proteins"/>
    <property type="match status" value="1"/>
</dbReference>
<evidence type="ECO:0000313" key="4">
    <source>
        <dbReference type="Proteomes" id="UP000283701"/>
    </source>
</evidence>
<evidence type="ECO:0000313" key="1">
    <source>
        <dbReference type="EMBL" id="RHD05845.1"/>
    </source>
</evidence>
<dbReference type="Gene3D" id="2.30.110.50">
    <property type="match status" value="1"/>
</dbReference>
<dbReference type="Proteomes" id="UP000266391">
    <property type="component" value="Unassembled WGS sequence"/>
</dbReference>
<dbReference type="Proteomes" id="UP000283701">
    <property type="component" value="Unassembled WGS sequence"/>
</dbReference>
<dbReference type="RefSeq" id="WP_007884965.1">
    <property type="nucleotide sequence ID" value="NZ_QRHP01000001.1"/>
</dbReference>
<evidence type="ECO:0000313" key="2">
    <source>
        <dbReference type="EMBL" id="RHF87293.1"/>
    </source>
</evidence>
<reference evidence="3 4" key="1">
    <citation type="submission" date="2018-08" db="EMBL/GenBank/DDBJ databases">
        <title>A genome reference for cultivated species of the human gut microbiota.</title>
        <authorList>
            <person name="Zou Y."/>
            <person name="Xue W."/>
            <person name="Luo G."/>
        </authorList>
    </citation>
    <scope>NUCLEOTIDE SEQUENCE [LARGE SCALE GENOMIC DNA]</scope>
    <source>
        <strain evidence="2 4">AM23-23AC</strain>
        <strain evidence="1 3">AM32-8LB</strain>
    </source>
</reference>